<dbReference type="GO" id="GO:0004497">
    <property type="term" value="F:monooxygenase activity"/>
    <property type="evidence" value="ECO:0007669"/>
    <property type="project" value="UniProtKB-KW"/>
</dbReference>
<feature type="signal peptide" evidence="3">
    <location>
        <begin position="1"/>
        <end position="18"/>
    </location>
</feature>
<dbReference type="InterPro" id="IPR050493">
    <property type="entry name" value="FAD-dep_Monooxygenase_BioMet"/>
</dbReference>
<evidence type="ECO:0000256" key="3">
    <source>
        <dbReference type="SAM" id="SignalP"/>
    </source>
</evidence>
<evidence type="ECO:0000256" key="2">
    <source>
        <dbReference type="ARBA" id="ARBA00023033"/>
    </source>
</evidence>
<dbReference type="PANTHER" id="PTHR13789">
    <property type="entry name" value="MONOOXYGENASE"/>
    <property type="match status" value="1"/>
</dbReference>
<name>A0A0H5RCY4_9EUKA</name>
<dbReference type="InterPro" id="IPR036188">
    <property type="entry name" value="FAD/NAD-bd_sf"/>
</dbReference>
<dbReference type="Gene3D" id="3.50.50.60">
    <property type="entry name" value="FAD/NAD(P)-binding domain"/>
    <property type="match status" value="1"/>
</dbReference>
<dbReference type="PRINTS" id="PR00420">
    <property type="entry name" value="RNGMNOXGNASE"/>
</dbReference>
<evidence type="ECO:0000313" key="4">
    <source>
        <dbReference type="EMBL" id="CRZ11462.1"/>
    </source>
</evidence>
<dbReference type="SUPFAM" id="SSF51905">
    <property type="entry name" value="FAD/NAD(P)-binding domain"/>
    <property type="match status" value="1"/>
</dbReference>
<evidence type="ECO:0008006" key="5">
    <source>
        <dbReference type="Google" id="ProtNLM"/>
    </source>
</evidence>
<feature type="chain" id="PRO_5005223249" description="FAD-binding domain-containing protein" evidence="3">
    <location>
        <begin position="19"/>
        <end position="372"/>
    </location>
</feature>
<proteinExistence type="predicted"/>
<sequence>HPMRIAIIGAGLSGLSAARSIAQSRPGCVVRLFEASSNAESAAVRSCKLYGDKLLLNSGSVQALQKLQLPFEQCDPRPLVYYNHAGSLFLCTSHAAFTKTSSIRAALLHDIAADSIEYGCRVLASDIEHQNDQHVKVHGERFDVLLGADGRNSVVRGLIPNLQQPSRSLAMDKVVFDVPADVFPAMKDHDLAFIGGNCVAMVSLIDCWPLHEPRLRVSFAFPSRFNHQSGVEAFRDLTKNWLVPLHELSEHMDSSSEVFFEHIQDRDPPVMKPAYRGSVALLGDALRSLAPYSSNAAGLVFADADAISTTIAEDDNDLCQFWRNVEDSSTSFINDARSMMSFIHSDGACEQLLEIQRRQEKSESDKIRECEA</sequence>
<keyword evidence="3" id="KW-0732">Signal</keyword>
<organism evidence="4">
    <name type="scientific">Spongospora subterranea</name>
    <dbReference type="NCBI Taxonomy" id="70186"/>
    <lineage>
        <taxon>Eukaryota</taxon>
        <taxon>Sar</taxon>
        <taxon>Rhizaria</taxon>
        <taxon>Endomyxa</taxon>
        <taxon>Phytomyxea</taxon>
        <taxon>Plasmodiophorida</taxon>
        <taxon>Plasmodiophoridae</taxon>
        <taxon>Spongospora</taxon>
    </lineage>
</organism>
<dbReference type="PANTHER" id="PTHR13789:SF309">
    <property type="entry name" value="PUTATIVE (AFU_ORTHOLOGUE AFUA_6G14510)-RELATED"/>
    <property type="match status" value="1"/>
</dbReference>
<dbReference type="AlphaFoldDB" id="A0A0H5RCY4"/>
<reference evidence="4" key="1">
    <citation type="submission" date="2015-04" db="EMBL/GenBank/DDBJ databases">
        <title>The genome sequence of the plant pathogenic Rhizarian Plasmodiophora brassicae reveals insights in its biotrophic life cycle and the origin of chitin synthesis.</title>
        <authorList>
            <person name="Schwelm A."/>
            <person name="Fogelqvist J."/>
            <person name="Knaust A."/>
            <person name="Julke S."/>
            <person name="Lilja T."/>
            <person name="Dhandapani V."/>
            <person name="Bonilla-Rosso G."/>
            <person name="Karlsson M."/>
            <person name="Shevchenko A."/>
            <person name="Choi S.R."/>
            <person name="Kim H.G."/>
            <person name="Park J.Y."/>
            <person name="Lim Y.P."/>
            <person name="Ludwig-Muller J."/>
            <person name="Dixelius C."/>
        </authorList>
    </citation>
    <scope>NUCLEOTIDE SEQUENCE</scope>
    <source>
        <tissue evidence="4">Potato root galls</tissue>
    </source>
</reference>
<feature type="non-terminal residue" evidence="4">
    <location>
        <position position="1"/>
    </location>
</feature>
<evidence type="ECO:0000256" key="1">
    <source>
        <dbReference type="ARBA" id="ARBA00023002"/>
    </source>
</evidence>
<keyword evidence="2" id="KW-0503">Monooxygenase</keyword>
<protein>
    <recommendedName>
        <fullName evidence="5">FAD-binding domain-containing protein</fullName>
    </recommendedName>
</protein>
<accession>A0A0H5RCY4</accession>
<keyword evidence="1" id="KW-0560">Oxidoreductase</keyword>
<dbReference type="EMBL" id="HACM01011020">
    <property type="protein sequence ID" value="CRZ11462.1"/>
    <property type="molecule type" value="Transcribed_RNA"/>
</dbReference>